<proteinExistence type="predicted"/>
<sequence>MEKTIQPMLETFAIPTGLMAGACAVGDPIRVLPMLFHLLWHQVLTVDLRFPLSESSVVSPGREYGDVDRS</sequence>
<evidence type="ECO:0000313" key="1">
    <source>
        <dbReference type="EMBL" id="SEH03628.1"/>
    </source>
</evidence>
<dbReference type="AlphaFoldDB" id="A0A1H6F0E6"/>
<organism evidence="1 2">
    <name type="scientific">Nonomuraea solani</name>
    <dbReference type="NCBI Taxonomy" id="1144553"/>
    <lineage>
        <taxon>Bacteria</taxon>
        <taxon>Bacillati</taxon>
        <taxon>Actinomycetota</taxon>
        <taxon>Actinomycetes</taxon>
        <taxon>Streptosporangiales</taxon>
        <taxon>Streptosporangiaceae</taxon>
        <taxon>Nonomuraea</taxon>
    </lineage>
</organism>
<dbReference type="Proteomes" id="UP000236732">
    <property type="component" value="Unassembled WGS sequence"/>
</dbReference>
<evidence type="ECO:0000313" key="2">
    <source>
        <dbReference type="Proteomes" id="UP000236732"/>
    </source>
</evidence>
<reference evidence="1 2" key="1">
    <citation type="submission" date="2016-10" db="EMBL/GenBank/DDBJ databases">
        <authorList>
            <person name="de Groot N.N."/>
        </authorList>
    </citation>
    <scope>NUCLEOTIDE SEQUENCE [LARGE SCALE GENOMIC DNA]</scope>
    <source>
        <strain evidence="1 2">CGMCC 4.7037</strain>
    </source>
</reference>
<accession>A0A1H6F0E6</accession>
<name>A0A1H6F0E6_9ACTN</name>
<dbReference type="RefSeq" id="WP_200824991.1">
    <property type="nucleotide sequence ID" value="NZ_FNVT01000040.1"/>
</dbReference>
<protein>
    <submittedName>
        <fullName evidence="1">Uncharacterized protein</fullName>
    </submittedName>
</protein>
<keyword evidence="2" id="KW-1185">Reference proteome</keyword>
<gene>
    <name evidence="1" type="ORF">SAMN05444920_14042</name>
</gene>
<dbReference type="PROSITE" id="PS51257">
    <property type="entry name" value="PROKAR_LIPOPROTEIN"/>
    <property type="match status" value="1"/>
</dbReference>
<dbReference type="EMBL" id="FNVT01000040">
    <property type="protein sequence ID" value="SEH03628.1"/>
    <property type="molecule type" value="Genomic_DNA"/>
</dbReference>